<reference evidence="1 2" key="1">
    <citation type="submission" date="2015-05" db="EMBL/GenBank/DDBJ databases">
        <title>Genome sequence of Mycobacterium heraklionense Davo strain.</title>
        <authorList>
            <person name="Greninger A.L."/>
            <person name="Cunningham G."/>
            <person name="Miller S."/>
        </authorList>
    </citation>
    <scope>NUCLEOTIDE SEQUENCE [LARGE SCALE GENOMIC DNA]</scope>
    <source>
        <strain evidence="1 2">Davo</strain>
    </source>
</reference>
<comment type="caution">
    <text evidence="1">The sequence shown here is derived from an EMBL/GenBank/DDBJ whole genome shotgun (WGS) entry which is preliminary data.</text>
</comment>
<proteinExistence type="predicted"/>
<keyword evidence="2" id="KW-1185">Reference proteome</keyword>
<evidence type="ECO:0000313" key="2">
    <source>
        <dbReference type="Proteomes" id="UP000036464"/>
    </source>
</evidence>
<protein>
    <submittedName>
        <fullName evidence="1">Uncharacterized protein</fullName>
    </submittedName>
</protein>
<gene>
    <name evidence="1" type="ORF">ABW16_01660</name>
</gene>
<dbReference type="RefSeq" id="WP_047317358.1">
    <property type="nucleotide sequence ID" value="NZ_LDPO01000001.1"/>
</dbReference>
<name>A0ABR5FKP1_9MYCO</name>
<accession>A0ABR5FKP1</accession>
<sequence>MTADQDVFAHLGGVGPDGSVLGYQYTPEALGRCTYGNADGIKPYQTEFTPGHPVVGSAATYDQVTADLRLQGGRHVDPLGNVADPKKAWLLQWYWMLDGCPTPLSRDRLWLYIQLASELRPWPTSYAGAMDGEPTADYSSVDPTATLDELT</sequence>
<dbReference type="Proteomes" id="UP000036464">
    <property type="component" value="Unassembled WGS sequence"/>
</dbReference>
<dbReference type="EMBL" id="LDPO01000001">
    <property type="protein sequence ID" value="KLO31572.1"/>
    <property type="molecule type" value="Genomic_DNA"/>
</dbReference>
<organism evidence="1 2">
    <name type="scientific">Mycolicibacter heraklionensis</name>
    <dbReference type="NCBI Taxonomy" id="512402"/>
    <lineage>
        <taxon>Bacteria</taxon>
        <taxon>Bacillati</taxon>
        <taxon>Actinomycetota</taxon>
        <taxon>Actinomycetes</taxon>
        <taxon>Mycobacteriales</taxon>
        <taxon>Mycobacteriaceae</taxon>
        <taxon>Mycolicibacter</taxon>
    </lineage>
</organism>
<evidence type="ECO:0000313" key="1">
    <source>
        <dbReference type="EMBL" id="KLO31572.1"/>
    </source>
</evidence>